<dbReference type="EMBL" id="MQVR01000028">
    <property type="protein sequence ID" value="OKL54086.1"/>
    <property type="molecule type" value="Genomic_DNA"/>
</dbReference>
<dbReference type="STRING" id="208480.SAMN02910418_00303"/>
<organism evidence="1 2">
    <name type="scientific">Bowdeniella nasicola</name>
    <dbReference type="NCBI Taxonomy" id="208480"/>
    <lineage>
        <taxon>Bacteria</taxon>
        <taxon>Bacillati</taxon>
        <taxon>Actinomycetota</taxon>
        <taxon>Actinomycetes</taxon>
        <taxon>Actinomycetales</taxon>
        <taxon>Actinomycetaceae</taxon>
        <taxon>Bowdeniella</taxon>
    </lineage>
</organism>
<name>A0A1Q5Q2Q6_9ACTO</name>
<sequence length="94" mass="10093">MRILSRAALRIDRLTDGVEAGKLCQVAADLGFQAVMSPTDEGLAIELSRLDDFPPVNDIAALAVFQAIAQGTSVDQALSDAHTWLKANQMEDSH</sequence>
<gene>
    <name evidence="1" type="ORF">BSZ39_06110</name>
</gene>
<dbReference type="AlphaFoldDB" id="A0A1Q5Q2Q6"/>
<accession>A0A1Q5Q2Q6</accession>
<dbReference type="RefSeq" id="WP_073716489.1">
    <property type="nucleotide sequence ID" value="NZ_MQVR01000028.1"/>
</dbReference>
<reference evidence="2" key="1">
    <citation type="submission" date="2016-12" db="EMBL/GenBank/DDBJ databases">
        <authorList>
            <person name="Meng X."/>
        </authorList>
    </citation>
    <scope>NUCLEOTIDE SEQUENCE [LARGE SCALE GENOMIC DNA]</scope>
    <source>
        <strain evidence="2">DSM 19116</strain>
    </source>
</reference>
<dbReference type="Proteomes" id="UP000185628">
    <property type="component" value="Unassembled WGS sequence"/>
</dbReference>
<protein>
    <submittedName>
        <fullName evidence="1">Uncharacterized protein</fullName>
    </submittedName>
</protein>
<evidence type="ECO:0000313" key="2">
    <source>
        <dbReference type="Proteomes" id="UP000185628"/>
    </source>
</evidence>
<dbReference type="OrthoDB" id="9852828at2"/>
<comment type="caution">
    <text evidence="1">The sequence shown here is derived from an EMBL/GenBank/DDBJ whole genome shotgun (WGS) entry which is preliminary data.</text>
</comment>
<keyword evidence="2" id="KW-1185">Reference proteome</keyword>
<proteinExistence type="predicted"/>
<evidence type="ECO:0000313" key="1">
    <source>
        <dbReference type="EMBL" id="OKL54086.1"/>
    </source>
</evidence>